<dbReference type="InterPro" id="IPR014710">
    <property type="entry name" value="RmlC-like_jellyroll"/>
</dbReference>
<proteinExistence type="predicted"/>
<dbReference type="Proteomes" id="UP001236800">
    <property type="component" value="Chromosome"/>
</dbReference>
<accession>A0AA50KAR0</accession>
<protein>
    <submittedName>
        <fullName evidence="5">Crp/Fnr family transcriptional regulator</fullName>
    </submittedName>
</protein>
<keyword evidence="2" id="KW-0238">DNA-binding</keyword>
<dbReference type="PANTHER" id="PTHR24567:SF74">
    <property type="entry name" value="HTH-TYPE TRANSCRIPTIONAL REGULATOR ARCR"/>
    <property type="match status" value="1"/>
</dbReference>
<dbReference type="EMBL" id="CP132914">
    <property type="protein sequence ID" value="WMB71207.1"/>
    <property type="molecule type" value="Genomic_DNA"/>
</dbReference>
<dbReference type="Gene3D" id="2.60.120.10">
    <property type="entry name" value="Jelly Rolls"/>
    <property type="match status" value="1"/>
</dbReference>
<dbReference type="SUPFAM" id="SSF51206">
    <property type="entry name" value="cAMP-binding domain-like"/>
    <property type="match status" value="1"/>
</dbReference>
<keyword evidence="3" id="KW-0804">Transcription</keyword>
<dbReference type="PANTHER" id="PTHR24567">
    <property type="entry name" value="CRP FAMILY TRANSCRIPTIONAL REGULATORY PROTEIN"/>
    <property type="match status" value="1"/>
</dbReference>
<evidence type="ECO:0000256" key="2">
    <source>
        <dbReference type="ARBA" id="ARBA00023125"/>
    </source>
</evidence>
<evidence type="ECO:0000313" key="5">
    <source>
        <dbReference type="EMBL" id="WMB71207.1"/>
    </source>
</evidence>
<reference evidence="5" key="1">
    <citation type="submission" date="2023-08" db="EMBL/GenBank/DDBJ databases">
        <title>Complete genome sequence of Shewanella oncorhynchi Z-P2, a siderophore putrebactin-producing bacterium.</title>
        <authorList>
            <person name="Zhang Y."/>
        </authorList>
    </citation>
    <scope>NUCLEOTIDE SEQUENCE</scope>
    <source>
        <strain evidence="5">Z-P2</strain>
    </source>
</reference>
<evidence type="ECO:0000256" key="3">
    <source>
        <dbReference type="ARBA" id="ARBA00023163"/>
    </source>
</evidence>
<dbReference type="InterPro" id="IPR050397">
    <property type="entry name" value="Env_Response_Regulators"/>
</dbReference>
<dbReference type="GO" id="GO:0003700">
    <property type="term" value="F:DNA-binding transcription factor activity"/>
    <property type="evidence" value="ECO:0007669"/>
    <property type="project" value="TreeGrafter"/>
</dbReference>
<dbReference type="AlphaFoldDB" id="A0AA50KAR0"/>
<dbReference type="GeneID" id="301339957"/>
<dbReference type="InterPro" id="IPR012318">
    <property type="entry name" value="HTH_CRP"/>
</dbReference>
<organism evidence="5">
    <name type="scientific">Shewanella oncorhynchi</name>
    <dbReference type="NCBI Taxonomy" id="2726434"/>
    <lineage>
        <taxon>Bacteria</taxon>
        <taxon>Pseudomonadati</taxon>
        <taxon>Pseudomonadota</taxon>
        <taxon>Gammaproteobacteria</taxon>
        <taxon>Alteromonadales</taxon>
        <taxon>Shewanellaceae</taxon>
        <taxon>Shewanella</taxon>
    </lineage>
</organism>
<evidence type="ECO:0000259" key="4">
    <source>
        <dbReference type="PROSITE" id="PS50042"/>
    </source>
</evidence>
<keyword evidence="1" id="KW-0805">Transcription regulation</keyword>
<name>A0AA50KAR0_9GAMM</name>
<dbReference type="InterPro" id="IPR018490">
    <property type="entry name" value="cNMP-bd_dom_sf"/>
</dbReference>
<dbReference type="GO" id="GO:0003677">
    <property type="term" value="F:DNA binding"/>
    <property type="evidence" value="ECO:0007669"/>
    <property type="project" value="UniProtKB-KW"/>
</dbReference>
<dbReference type="InterPro" id="IPR036390">
    <property type="entry name" value="WH_DNA-bd_sf"/>
</dbReference>
<gene>
    <name evidence="5" type="ORF">RA178_12200</name>
</gene>
<dbReference type="SUPFAM" id="SSF46785">
    <property type="entry name" value="Winged helix' DNA-binding domain"/>
    <property type="match status" value="1"/>
</dbReference>
<dbReference type="Gene3D" id="1.10.10.10">
    <property type="entry name" value="Winged helix-like DNA-binding domain superfamily/Winged helix DNA-binding domain"/>
    <property type="match status" value="1"/>
</dbReference>
<dbReference type="GO" id="GO:0005829">
    <property type="term" value="C:cytosol"/>
    <property type="evidence" value="ECO:0007669"/>
    <property type="project" value="TreeGrafter"/>
</dbReference>
<dbReference type="InterPro" id="IPR000595">
    <property type="entry name" value="cNMP-bd_dom"/>
</dbReference>
<dbReference type="PROSITE" id="PS50042">
    <property type="entry name" value="CNMP_BINDING_3"/>
    <property type="match status" value="1"/>
</dbReference>
<dbReference type="RefSeq" id="WP_306682015.1">
    <property type="nucleotide sequence ID" value="NZ_CP132914.1"/>
</dbReference>
<evidence type="ECO:0000256" key="1">
    <source>
        <dbReference type="ARBA" id="ARBA00023015"/>
    </source>
</evidence>
<dbReference type="Pfam" id="PF13545">
    <property type="entry name" value="HTH_Crp_2"/>
    <property type="match status" value="1"/>
</dbReference>
<dbReference type="InterPro" id="IPR036388">
    <property type="entry name" value="WH-like_DNA-bd_sf"/>
</dbReference>
<dbReference type="KEGG" id="sog:RA178_12200"/>
<sequence length="232" mass="26234">MPTQHQDTLAPQIQNRLIRHLPVVEQADLLSQAELVQLNFADLLCKPGESYQYVYFPLTAFISLIAKLPKHPALEMGLVGYEGMLGATTLLGTRQVPSEAIIQGSGQAWRLPIETFENLLAQNTNLKQIVETYLYTLLCQLSQNAVCAHFHSIESRLARWLLMSHDRIQTDELYLTHQFLADMLGVRRSSITEAAGNLQIRGSISYNRGRLHILDRQALLARCCSCYHSMRT</sequence>
<feature type="domain" description="Cyclic nucleotide-binding" evidence="4">
    <location>
        <begin position="17"/>
        <end position="128"/>
    </location>
</feature>